<gene>
    <name evidence="2" type="ORF">AVDCRST_MAG45-905</name>
</gene>
<feature type="compositionally biased region" description="Basic residues" evidence="1">
    <location>
        <begin position="62"/>
        <end position="71"/>
    </location>
</feature>
<feature type="compositionally biased region" description="Basic and acidic residues" evidence="1">
    <location>
        <begin position="106"/>
        <end position="115"/>
    </location>
</feature>
<sequence>DGRRERSSRRKRQDAAPAPLQRGRGGLTRDRGGLRRGMRGGNRACSRAGRGNRRRGELADRRRGRQARARTRPPGLRAVVAAPARRWVCTVRFLAPREPAAHVRGRARDDGHQLHEPGALLPGHPRDRRLAGRSRGKGRGRRVPVPGHHASRPRAARAVRPGRAGAPDAARASSRARRRARAHPHPGADLSLRGLPRRSGSGQARL</sequence>
<feature type="region of interest" description="Disordered" evidence="1">
    <location>
        <begin position="1"/>
        <end position="76"/>
    </location>
</feature>
<name>A0A6J4SH81_9ACTN</name>
<dbReference type="AlphaFoldDB" id="A0A6J4SH81"/>
<organism evidence="2">
    <name type="scientific">uncultured Solirubrobacterales bacterium</name>
    <dbReference type="NCBI Taxonomy" id="768556"/>
    <lineage>
        <taxon>Bacteria</taxon>
        <taxon>Bacillati</taxon>
        <taxon>Actinomycetota</taxon>
        <taxon>Thermoleophilia</taxon>
        <taxon>Solirubrobacterales</taxon>
        <taxon>environmental samples</taxon>
    </lineage>
</organism>
<evidence type="ECO:0000256" key="1">
    <source>
        <dbReference type="SAM" id="MobiDB-lite"/>
    </source>
</evidence>
<feature type="non-terminal residue" evidence="2">
    <location>
        <position position="1"/>
    </location>
</feature>
<feature type="compositionally biased region" description="Basic residues" evidence="1">
    <location>
        <begin position="174"/>
        <end position="184"/>
    </location>
</feature>
<feature type="compositionally biased region" description="Low complexity" evidence="1">
    <location>
        <begin position="158"/>
        <end position="173"/>
    </location>
</feature>
<accession>A0A6J4SH81</accession>
<feature type="non-terminal residue" evidence="2">
    <location>
        <position position="206"/>
    </location>
</feature>
<feature type="compositionally biased region" description="Basic residues" evidence="1">
    <location>
        <begin position="1"/>
        <end position="12"/>
    </location>
</feature>
<proteinExistence type="predicted"/>
<reference evidence="2" key="1">
    <citation type="submission" date="2020-02" db="EMBL/GenBank/DDBJ databases">
        <authorList>
            <person name="Meier V. D."/>
        </authorList>
    </citation>
    <scope>NUCLEOTIDE SEQUENCE</scope>
    <source>
        <strain evidence="2">AVDCRST_MAG45</strain>
    </source>
</reference>
<protein>
    <submittedName>
        <fullName evidence="2">Uncharacterized protein</fullName>
    </submittedName>
</protein>
<feature type="region of interest" description="Disordered" evidence="1">
    <location>
        <begin position="102"/>
        <end position="206"/>
    </location>
</feature>
<dbReference type="EMBL" id="CADCVU010000080">
    <property type="protein sequence ID" value="CAA9493981.1"/>
    <property type="molecule type" value="Genomic_DNA"/>
</dbReference>
<feature type="compositionally biased region" description="Basic residues" evidence="1">
    <location>
        <begin position="131"/>
        <end position="142"/>
    </location>
</feature>
<evidence type="ECO:0000313" key="2">
    <source>
        <dbReference type="EMBL" id="CAA9493981.1"/>
    </source>
</evidence>